<dbReference type="EMBL" id="LR796430">
    <property type="protein sequence ID" value="CAB4144051.1"/>
    <property type="molecule type" value="Genomic_DNA"/>
</dbReference>
<sequence>MAAKSGANAAGTSAGQVYVSLRADLSQLEADLDKAKGMVAGTAKTGVTGGGSDIISAAKAQATAQDTIAASATRSSAAISQVGFASREAARDVRTQVATIKDQLNDTTAFSGAGFADLLFGIDNDRIAATRFGGALADLQKQKVRLDAELIRDPGNKALVQQLFEVNKGIKINQDGLDGIQKKWSGFTGAVRGAGATIATSLASSFLIGAGIGLATAAIQGLLDVGSQIIDKLVNPTKYAAEAFKDLAAAVQKAGGGDAFASMLGLTGPLAEMARLAGQANSFNANQSSLLALAKSGNAQGVYGLTPVQAAYAENRKAFIAAGSEGVSGQKQAEAVAAAFGPAATKSMADAMRNGAYYSQALRTALGGVFDEARGAAYTAGRNQLMTQGFDLNRQLTMLRGGAPADGYTPIEKLQRSISSDQAKLAAVSAGGQYAQITRTLQDARLAVARAGVSGGQETVFDVAIRRSEALESLKRAREDASRQRAALSIQSRIADKTAELEKKNKEIEILASLKEIDKKLGGGFVITSEGAAPTKDEVAKAVNTLNTYWVGRTTRMIPK</sequence>
<evidence type="ECO:0000256" key="1">
    <source>
        <dbReference type="SAM" id="Coils"/>
    </source>
</evidence>
<keyword evidence="1" id="KW-0175">Coiled coil</keyword>
<accession>A0A6J5MCZ8</accession>
<gene>
    <name evidence="3" type="ORF">UFOVP1189_32</name>
    <name evidence="2" type="ORF">UFOVP464_17</name>
</gene>
<evidence type="ECO:0000313" key="3">
    <source>
        <dbReference type="EMBL" id="CAB4189268.1"/>
    </source>
</evidence>
<organism evidence="2">
    <name type="scientific">uncultured Caudovirales phage</name>
    <dbReference type="NCBI Taxonomy" id="2100421"/>
    <lineage>
        <taxon>Viruses</taxon>
        <taxon>Duplodnaviria</taxon>
        <taxon>Heunggongvirae</taxon>
        <taxon>Uroviricota</taxon>
        <taxon>Caudoviricetes</taxon>
        <taxon>Peduoviridae</taxon>
        <taxon>Maltschvirus</taxon>
        <taxon>Maltschvirus maltsch</taxon>
    </lineage>
</organism>
<proteinExistence type="predicted"/>
<reference evidence="2" key="1">
    <citation type="submission" date="2020-04" db="EMBL/GenBank/DDBJ databases">
        <authorList>
            <person name="Chiriac C."/>
            <person name="Salcher M."/>
            <person name="Ghai R."/>
            <person name="Kavagutti S V."/>
        </authorList>
    </citation>
    <scope>NUCLEOTIDE SEQUENCE</scope>
</reference>
<protein>
    <submittedName>
        <fullName evidence="2">Uncharacterized protein</fullName>
    </submittedName>
</protein>
<evidence type="ECO:0000313" key="2">
    <source>
        <dbReference type="EMBL" id="CAB4144051.1"/>
    </source>
</evidence>
<feature type="coiled-coil region" evidence="1">
    <location>
        <begin position="471"/>
        <end position="514"/>
    </location>
</feature>
<name>A0A6J5MCZ8_9CAUD</name>
<dbReference type="EMBL" id="LR797138">
    <property type="protein sequence ID" value="CAB4189268.1"/>
    <property type="molecule type" value="Genomic_DNA"/>
</dbReference>